<dbReference type="PANTHER" id="PTHR43531">
    <property type="entry name" value="PROTEIN ICFG"/>
    <property type="match status" value="1"/>
</dbReference>
<comment type="similarity">
    <text evidence="4">Belongs to the methyl-accepting chemotaxis (MCP) protein family.</text>
</comment>
<dbReference type="SMART" id="SM00283">
    <property type="entry name" value="MA"/>
    <property type="match status" value="1"/>
</dbReference>
<name>A0ABX9AJX9_9ENTR</name>
<protein>
    <submittedName>
        <fullName evidence="10">Nitrate- and nitrite sensing domain-containing protein</fullName>
    </submittedName>
</protein>
<dbReference type="PRINTS" id="PR00260">
    <property type="entry name" value="CHEMTRNSDUCR"/>
</dbReference>
<keyword evidence="3 5" id="KW-0807">Transducer</keyword>
<dbReference type="InterPro" id="IPR003660">
    <property type="entry name" value="HAMP_dom"/>
</dbReference>
<keyword evidence="6" id="KW-0812">Transmembrane</keyword>
<evidence type="ECO:0000259" key="8">
    <source>
        <dbReference type="PROSITE" id="PS50885"/>
    </source>
</evidence>
<organism evidence="10 11">
    <name type="scientific">Symbiopectobacterium purcellii</name>
    <dbReference type="NCBI Taxonomy" id="2871826"/>
    <lineage>
        <taxon>Bacteria</taxon>
        <taxon>Pseudomonadati</taxon>
        <taxon>Pseudomonadota</taxon>
        <taxon>Gammaproteobacteria</taxon>
        <taxon>Enterobacterales</taxon>
        <taxon>Enterobacteriaceae</taxon>
    </lineage>
</organism>
<proteinExistence type="inferred from homology"/>
<dbReference type="CDD" id="cd06225">
    <property type="entry name" value="HAMP"/>
    <property type="match status" value="1"/>
</dbReference>
<dbReference type="SUPFAM" id="SSF58104">
    <property type="entry name" value="Methyl-accepting chemotaxis protein (MCP) signaling domain"/>
    <property type="match status" value="1"/>
</dbReference>
<evidence type="ECO:0000256" key="2">
    <source>
        <dbReference type="ARBA" id="ARBA00022500"/>
    </source>
</evidence>
<dbReference type="RefSeq" id="WP_222157697.1">
    <property type="nucleotide sequence ID" value="NZ_CP081864.1"/>
</dbReference>
<evidence type="ECO:0000256" key="3">
    <source>
        <dbReference type="ARBA" id="ARBA00023224"/>
    </source>
</evidence>
<sequence>MQILHRISIRNKFLLALLPMVLALLWLSALGMNERRQTEREMNRMEKQIQLARDAGELVHQLQRERGMSAGYFGSQGNAFGPELQTQRQETDKAATAFQQRYRDIDTTWLGGEVAKNFTQVADSLKTLDSLRGQVNSMSIPVNTALSAYTEKVTALLEGIGLMAQLVRDAGITQQITAYYSLLNAKEQAGIERAVLANVFSANRFGEGMFVRLNQLVGRGDAYIASFRTLASATLRQAFDRAISSSQAQDAQALRQRAIGAPQGEWNIDGAQWFSLQTQKIEQLKSIEEQAVTTLLSDVQRLSASAMRAWIIYLSGTLLAIGLALALAAMIMRSINRQLQDTLTTIAEMGGDLTQRLSVPGTDELSRLNSAYNQSLESIANLVTKIKNSATTIGRASNEIAYGNHNLAQRTEQQAASLVETASSMEQITATVQQTADFAAQARELTTTVDDRVRNIGDITSSARDAMSKIQQTSQRVTEIVTGIDAIAFQTNLLALNAAVEAARAGEHGRGFAVVATEVRQLSQRSVDEANKIRALIADSLSSVEEGSALVSQSHRGLNEIIDGTSKVKALVGDIAIAAGEQSLGIAQINVALSQLEQVTQQNATLVAEASTASQMLDGQVAGMTELVGRFRVEPSEPVVKNTPFLLADA</sequence>
<dbReference type="PROSITE" id="PS50906">
    <property type="entry name" value="NIT"/>
    <property type="match status" value="1"/>
</dbReference>
<dbReference type="PROSITE" id="PS50111">
    <property type="entry name" value="CHEMOTAXIS_TRANSDUC_2"/>
    <property type="match status" value="1"/>
</dbReference>
<evidence type="ECO:0000313" key="11">
    <source>
        <dbReference type="Proteomes" id="UP000825886"/>
    </source>
</evidence>
<evidence type="ECO:0000256" key="1">
    <source>
        <dbReference type="ARBA" id="ARBA00022481"/>
    </source>
</evidence>
<keyword evidence="11" id="KW-1185">Reference proteome</keyword>
<evidence type="ECO:0000256" key="5">
    <source>
        <dbReference type="PROSITE-ProRule" id="PRU00284"/>
    </source>
</evidence>
<dbReference type="InterPro" id="IPR013587">
    <property type="entry name" value="Nitrate/nitrite_sensing"/>
</dbReference>
<evidence type="ECO:0000256" key="6">
    <source>
        <dbReference type="SAM" id="Phobius"/>
    </source>
</evidence>
<dbReference type="Proteomes" id="UP000825886">
    <property type="component" value="Chromosome"/>
</dbReference>
<dbReference type="EMBL" id="CP081864">
    <property type="protein sequence ID" value="QZN94576.1"/>
    <property type="molecule type" value="Genomic_DNA"/>
</dbReference>
<feature type="domain" description="Methyl-accepting transducer" evidence="7">
    <location>
        <begin position="389"/>
        <end position="618"/>
    </location>
</feature>
<reference evidence="10 11" key="1">
    <citation type="submission" date="2021-08" db="EMBL/GenBank/DDBJ databases">
        <title>Culture and genomic analysis of Symbiopectobacterium purcellii sp. nov. gen. nov., isolated from the leafhopper Empoasca decipiens.</title>
        <authorList>
            <person name="Nadal-Jimenez P."/>
            <person name="Siozios S."/>
            <person name="Halliday N."/>
            <person name="Camara M."/>
            <person name="Hurst G.D.D."/>
        </authorList>
    </citation>
    <scope>NUCLEOTIDE SEQUENCE [LARGE SCALE GENOMIC DNA]</scope>
    <source>
        <strain evidence="10 11">SyEd1</strain>
    </source>
</reference>
<dbReference type="InterPro" id="IPR004090">
    <property type="entry name" value="Chemotax_Me-accpt_rcpt"/>
</dbReference>
<dbReference type="InterPro" id="IPR010910">
    <property type="entry name" value="Nitrate/nitrite_sensing_bac"/>
</dbReference>
<dbReference type="CDD" id="cd11386">
    <property type="entry name" value="MCP_signal"/>
    <property type="match status" value="1"/>
</dbReference>
<keyword evidence="2" id="KW-0145">Chemotaxis</keyword>
<dbReference type="Pfam" id="PF00672">
    <property type="entry name" value="HAMP"/>
    <property type="match status" value="1"/>
</dbReference>
<dbReference type="Pfam" id="PF00015">
    <property type="entry name" value="MCPsignal"/>
    <property type="match status" value="1"/>
</dbReference>
<dbReference type="InterPro" id="IPR004089">
    <property type="entry name" value="MCPsignal_dom"/>
</dbReference>
<keyword evidence="1" id="KW-0488">Methylation</keyword>
<gene>
    <name evidence="10" type="ORF">K6K13_14895</name>
</gene>
<evidence type="ECO:0000256" key="4">
    <source>
        <dbReference type="ARBA" id="ARBA00029447"/>
    </source>
</evidence>
<keyword evidence="6" id="KW-1133">Transmembrane helix</keyword>
<feature type="domain" description="HAMP" evidence="8">
    <location>
        <begin position="333"/>
        <end position="384"/>
    </location>
</feature>
<feature type="transmembrane region" description="Helical" evidence="6">
    <location>
        <begin position="310"/>
        <end position="331"/>
    </location>
</feature>
<dbReference type="InterPro" id="IPR051310">
    <property type="entry name" value="MCP_chemotaxis"/>
</dbReference>
<accession>A0ABX9AJX9</accession>
<dbReference type="PANTHER" id="PTHR43531:SF14">
    <property type="entry name" value="METHYL-ACCEPTING CHEMOTAXIS PROTEIN I-RELATED"/>
    <property type="match status" value="1"/>
</dbReference>
<dbReference type="SMART" id="SM00304">
    <property type="entry name" value="HAMP"/>
    <property type="match status" value="1"/>
</dbReference>
<dbReference type="Gene3D" id="1.10.287.950">
    <property type="entry name" value="Methyl-accepting chemotaxis protein"/>
    <property type="match status" value="1"/>
</dbReference>
<evidence type="ECO:0000259" key="9">
    <source>
        <dbReference type="PROSITE" id="PS50906"/>
    </source>
</evidence>
<evidence type="ECO:0000313" key="10">
    <source>
        <dbReference type="EMBL" id="QZN94576.1"/>
    </source>
</evidence>
<dbReference type="PROSITE" id="PS50885">
    <property type="entry name" value="HAMP"/>
    <property type="match status" value="1"/>
</dbReference>
<feature type="domain" description="NIT" evidence="9">
    <location>
        <begin position="53"/>
        <end position="302"/>
    </location>
</feature>
<keyword evidence="6" id="KW-0472">Membrane</keyword>
<evidence type="ECO:0000259" key="7">
    <source>
        <dbReference type="PROSITE" id="PS50111"/>
    </source>
</evidence>
<dbReference type="Pfam" id="PF08376">
    <property type="entry name" value="NIT"/>
    <property type="match status" value="1"/>
</dbReference>